<organism evidence="1 2">
    <name type="scientific">Trichoplax adhaerens</name>
    <name type="common">Trichoplax reptans</name>
    <dbReference type="NCBI Taxonomy" id="10228"/>
    <lineage>
        <taxon>Eukaryota</taxon>
        <taxon>Metazoa</taxon>
        <taxon>Placozoa</taxon>
        <taxon>Uniplacotomia</taxon>
        <taxon>Trichoplacea</taxon>
        <taxon>Trichoplacidae</taxon>
        <taxon>Trichoplax</taxon>
    </lineage>
</organism>
<dbReference type="CTD" id="6755749"/>
<proteinExistence type="predicted"/>
<protein>
    <submittedName>
        <fullName evidence="1">Uncharacterized protein</fullName>
    </submittedName>
</protein>
<keyword evidence="2" id="KW-1185">Reference proteome</keyword>
<accession>B3S2R6</accession>
<name>B3S2R6_TRIAD</name>
<dbReference type="InParanoid" id="B3S2R6"/>
<dbReference type="Proteomes" id="UP000009022">
    <property type="component" value="Unassembled WGS sequence"/>
</dbReference>
<dbReference type="GeneID" id="6755749"/>
<dbReference type="PANTHER" id="PTHR46409:SF1">
    <property type="entry name" value="HTH PSQ-TYPE DOMAIN-CONTAINING PROTEIN"/>
    <property type="match status" value="1"/>
</dbReference>
<sequence>MTTIRIRSEVLNLVKRFHEIDKIPKYQRQEIYLRSKREEFMKLFDICKYSCYKEKLKIKIDLTRINFSICNCKAKLQENIIVLYIDQLTERKKIISQGNPVSVLDINAIHRSVHIDSPQLSLIDTTNESFHEIDDPNDETFEEPAATRNKCSESSRAKDFLNLVNIQDADTESPLLMDFSDQELSAAIRADTRLEMPSIPGNTRAVKRTIKLISEACSYVVGYQNRRNYILNTLKSRSLIPGIGWKKDFFKCIES</sequence>
<dbReference type="OMA" id="RINFSIC"/>
<dbReference type="HOGENOM" id="CLU_1091195_0_0_1"/>
<dbReference type="OrthoDB" id="6771835at2759"/>
<dbReference type="AlphaFoldDB" id="B3S2R6"/>
<evidence type="ECO:0000313" key="2">
    <source>
        <dbReference type="Proteomes" id="UP000009022"/>
    </source>
</evidence>
<dbReference type="RefSeq" id="XP_002114533.1">
    <property type="nucleotide sequence ID" value="XM_002114497.1"/>
</dbReference>
<dbReference type="EMBL" id="DS985248">
    <property type="protein sequence ID" value="EDV22667.1"/>
    <property type="molecule type" value="Genomic_DNA"/>
</dbReference>
<dbReference type="KEGG" id="tad:TRIADDRAFT_58456"/>
<dbReference type="PANTHER" id="PTHR46409">
    <property type="entry name" value="HTH PSQ-TYPE DOMAIN-CONTAINING PROTEIN"/>
    <property type="match status" value="1"/>
</dbReference>
<gene>
    <name evidence="1" type="ORF">TRIADDRAFT_58456</name>
</gene>
<reference evidence="1 2" key="1">
    <citation type="journal article" date="2008" name="Nature">
        <title>The Trichoplax genome and the nature of placozoans.</title>
        <authorList>
            <person name="Srivastava M."/>
            <person name="Begovic E."/>
            <person name="Chapman J."/>
            <person name="Putnam N.H."/>
            <person name="Hellsten U."/>
            <person name="Kawashima T."/>
            <person name="Kuo A."/>
            <person name="Mitros T."/>
            <person name="Salamov A."/>
            <person name="Carpenter M.L."/>
            <person name="Signorovitch A.Y."/>
            <person name="Moreno M.A."/>
            <person name="Kamm K."/>
            <person name="Grimwood J."/>
            <person name="Schmutz J."/>
            <person name="Shapiro H."/>
            <person name="Grigoriev I.V."/>
            <person name="Buss L.W."/>
            <person name="Schierwater B."/>
            <person name="Dellaporta S.L."/>
            <person name="Rokhsar D.S."/>
        </authorList>
    </citation>
    <scope>NUCLEOTIDE SEQUENCE [LARGE SCALE GENOMIC DNA]</scope>
    <source>
        <strain evidence="1 2">Grell-BS-1999</strain>
    </source>
</reference>
<evidence type="ECO:0000313" key="1">
    <source>
        <dbReference type="EMBL" id="EDV22667.1"/>
    </source>
</evidence>